<organism evidence="2 3">
    <name type="scientific">Candidatus Viridilinea mediisalina</name>
    <dbReference type="NCBI Taxonomy" id="2024553"/>
    <lineage>
        <taxon>Bacteria</taxon>
        <taxon>Bacillati</taxon>
        <taxon>Chloroflexota</taxon>
        <taxon>Chloroflexia</taxon>
        <taxon>Chloroflexales</taxon>
        <taxon>Chloroflexineae</taxon>
        <taxon>Oscillochloridaceae</taxon>
        <taxon>Candidatus Viridilinea</taxon>
    </lineage>
</organism>
<dbReference type="Gene3D" id="3.30.930.10">
    <property type="entry name" value="Bira Bifunctional Protein, Domain 2"/>
    <property type="match status" value="1"/>
</dbReference>
<dbReference type="PANTHER" id="PTHR43679:SF2">
    <property type="entry name" value="OCTANOYL-[GCVH]:PROTEIN N-OCTANOYLTRANSFERASE"/>
    <property type="match status" value="1"/>
</dbReference>
<gene>
    <name evidence="2" type="ORF">CJ255_02240</name>
</gene>
<dbReference type="RefSeq" id="WP_097642470.1">
    <property type="nucleotide sequence ID" value="NZ_NQWI01000005.1"/>
</dbReference>
<evidence type="ECO:0000313" key="3">
    <source>
        <dbReference type="Proteomes" id="UP000220527"/>
    </source>
</evidence>
<dbReference type="InterPro" id="IPR045864">
    <property type="entry name" value="aa-tRNA-synth_II/BPL/LPL"/>
</dbReference>
<dbReference type="EMBL" id="NQWI01000005">
    <property type="protein sequence ID" value="PDW04735.1"/>
    <property type="molecule type" value="Genomic_DNA"/>
</dbReference>
<comment type="caution">
    <text evidence="2">The sequence shown here is derived from an EMBL/GenBank/DDBJ whole genome shotgun (WGS) entry which is preliminary data.</text>
</comment>
<dbReference type="Pfam" id="PF21948">
    <property type="entry name" value="LplA-B_cat"/>
    <property type="match status" value="1"/>
</dbReference>
<proteinExistence type="predicted"/>
<accession>A0A2A6RP74</accession>
<dbReference type="PANTHER" id="PTHR43679">
    <property type="entry name" value="OCTANOYLTRANSFERASE LIPM-RELATED"/>
    <property type="match status" value="1"/>
</dbReference>
<feature type="domain" description="BPL/LPL catalytic" evidence="1">
    <location>
        <begin position="34"/>
        <end position="250"/>
    </location>
</feature>
<dbReference type="InterPro" id="IPR050664">
    <property type="entry name" value="Octanoyltrans_LipM/LipL"/>
</dbReference>
<dbReference type="InterPro" id="IPR004143">
    <property type="entry name" value="BPL_LPL_catalytic"/>
</dbReference>
<protein>
    <submittedName>
        <fullName evidence="2">Ligase</fullName>
    </submittedName>
</protein>
<keyword evidence="3" id="KW-1185">Reference proteome</keyword>
<reference evidence="3" key="1">
    <citation type="submission" date="2017-08" db="EMBL/GenBank/DDBJ databases">
        <authorList>
            <person name="Grouzdev D.S."/>
            <person name="Gaisin V.A."/>
            <person name="Rysina M.S."/>
            <person name="Gorlenko V.M."/>
        </authorList>
    </citation>
    <scope>NUCLEOTIDE SEQUENCE [LARGE SCALE GENOMIC DNA]</scope>
    <source>
        <strain evidence="3">Kir15-3F</strain>
    </source>
</reference>
<dbReference type="SUPFAM" id="SSF55681">
    <property type="entry name" value="Class II aaRS and biotin synthetases"/>
    <property type="match status" value="1"/>
</dbReference>
<sequence>MTDQPNAWRMLPSSDDPADLALARAEGLLAGLVAHGRPALRWYGAQQRAMVLGSGQRLSELDAAALQVAGVSLHRRASGGTAVLFVPGLLMQDIALPLDHPLYQHDVTASYAWLGAVWMASLAQLGCTELSLVSVAAARADAQQSDPLVRRACFGGRSPYEVLVGGRKLVGFSQVRRRMGALFQVGLYTHWPGAELVALLRLSPAERVATSAALAARVAGLAEVHPKPPSHNAIMDTFAATLAQHHHIVLEATPWSPKEQVATQGALGRYAPVSHQAFVSHHA</sequence>
<dbReference type="GO" id="GO:0016874">
    <property type="term" value="F:ligase activity"/>
    <property type="evidence" value="ECO:0007669"/>
    <property type="project" value="UniProtKB-KW"/>
</dbReference>
<evidence type="ECO:0000259" key="1">
    <source>
        <dbReference type="PROSITE" id="PS51733"/>
    </source>
</evidence>
<dbReference type="Proteomes" id="UP000220527">
    <property type="component" value="Unassembled WGS sequence"/>
</dbReference>
<dbReference type="AlphaFoldDB" id="A0A2A6RP74"/>
<dbReference type="PROSITE" id="PS51733">
    <property type="entry name" value="BPL_LPL_CATALYTIC"/>
    <property type="match status" value="1"/>
</dbReference>
<keyword evidence="2" id="KW-0436">Ligase</keyword>
<dbReference type="OrthoDB" id="9178967at2"/>
<name>A0A2A6RP74_9CHLR</name>
<evidence type="ECO:0000313" key="2">
    <source>
        <dbReference type="EMBL" id="PDW04735.1"/>
    </source>
</evidence>